<evidence type="ECO:0000256" key="3">
    <source>
        <dbReference type="ARBA" id="ARBA00022448"/>
    </source>
</evidence>
<protein>
    <submittedName>
        <fullName evidence="9">Heme exporter protein B</fullName>
    </submittedName>
</protein>
<dbReference type="GO" id="GO:1903607">
    <property type="term" value="P:cytochrome c biosynthetic process"/>
    <property type="evidence" value="ECO:0007669"/>
    <property type="project" value="TreeGrafter"/>
</dbReference>
<comment type="caution">
    <text evidence="9">The sequence shown here is derived from an EMBL/GenBank/DDBJ whole genome shotgun (WGS) entry which is preliminary data.</text>
</comment>
<feature type="transmembrane region" description="Helical" evidence="8">
    <location>
        <begin position="194"/>
        <end position="215"/>
    </location>
</feature>
<evidence type="ECO:0000256" key="7">
    <source>
        <dbReference type="ARBA" id="ARBA00023136"/>
    </source>
</evidence>
<keyword evidence="6 8" id="KW-1133">Transmembrane helix</keyword>
<evidence type="ECO:0000256" key="8">
    <source>
        <dbReference type="SAM" id="Phobius"/>
    </source>
</evidence>
<evidence type="ECO:0000256" key="5">
    <source>
        <dbReference type="ARBA" id="ARBA00022748"/>
    </source>
</evidence>
<dbReference type="Pfam" id="PF03379">
    <property type="entry name" value="CcmB"/>
    <property type="match status" value="1"/>
</dbReference>
<keyword evidence="3" id="KW-0813">Transport</keyword>
<dbReference type="GO" id="GO:0005886">
    <property type="term" value="C:plasma membrane"/>
    <property type="evidence" value="ECO:0007669"/>
    <property type="project" value="TreeGrafter"/>
</dbReference>
<evidence type="ECO:0000256" key="2">
    <source>
        <dbReference type="ARBA" id="ARBA00010544"/>
    </source>
</evidence>
<evidence type="ECO:0000256" key="6">
    <source>
        <dbReference type="ARBA" id="ARBA00022989"/>
    </source>
</evidence>
<dbReference type="EMBL" id="QREG01000003">
    <property type="protein sequence ID" value="REE01708.1"/>
    <property type="molecule type" value="Genomic_DNA"/>
</dbReference>
<dbReference type="InterPro" id="IPR003544">
    <property type="entry name" value="Cyt_c_biogenesis_CcmB"/>
</dbReference>
<dbReference type="PANTHER" id="PTHR30070:SF1">
    <property type="entry name" value="CYTOCHROME C BIOGENESIS B-RELATED"/>
    <property type="match status" value="1"/>
</dbReference>
<dbReference type="RefSeq" id="WP_115866985.1">
    <property type="nucleotide sequence ID" value="NZ_QREG01000003.1"/>
</dbReference>
<evidence type="ECO:0000313" key="10">
    <source>
        <dbReference type="Proteomes" id="UP000256779"/>
    </source>
</evidence>
<dbReference type="OrthoDB" id="9788444at2"/>
<accession>A0A3D9L6B6</accession>
<name>A0A3D9L6B6_MARFU</name>
<dbReference type="GO" id="GO:0017004">
    <property type="term" value="P:cytochrome complex assembly"/>
    <property type="evidence" value="ECO:0007669"/>
    <property type="project" value="UniProtKB-KW"/>
</dbReference>
<proteinExistence type="inferred from homology"/>
<reference evidence="9 10" key="1">
    <citation type="submission" date="2018-07" db="EMBL/GenBank/DDBJ databases">
        <title>Genomic Encyclopedia of Type Strains, Phase IV (KMG-IV): sequencing the most valuable type-strain genomes for metagenomic binning, comparative biology and taxonomic classification.</title>
        <authorList>
            <person name="Goeker M."/>
        </authorList>
    </citation>
    <scope>NUCLEOTIDE SEQUENCE [LARGE SCALE GENOMIC DNA]</scope>
    <source>
        <strain evidence="9 10">DSM 4134</strain>
    </source>
</reference>
<dbReference type="AlphaFoldDB" id="A0A3D9L6B6"/>
<dbReference type="GO" id="GO:0015232">
    <property type="term" value="F:heme transmembrane transporter activity"/>
    <property type="evidence" value="ECO:0007669"/>
    <property type="project" value="InterPro"/>
</dbReference>
<keyword evidence="7 8" id="KW-0472">Membrane</keyword>
<keyword evidence="5" id="KW-0201">Cytochrome c-type biogenesis</keyword>
<evidence type="ECO:0000313" key="9">
    <source>
        <dbReference type="EMBL" id="REE01708.1"/>
    </source>
</evidence>
<feature type="transmembrane region" description="Helical" evidence="8">
    <location>
        <begin position="49"/>
        <end position="67"/>
    </location>
</feature>
<feature type="transmembrane region" description="Helical" evidence="8">
    <location>
        <begin position="21"/>
        <end position="43"/>
    </location>
</feature>
<dbReference type="PANTHER" id="PTHR30070">
    <property type="entry name" value="HEME EXPORTER PROTEIN B"/>
    <property type="match status" value="1"/>
</dbReference>
<dbReference type="Proteomes" id="UP000256779">
    <property type="component" value="Unassembled WGS sequence"/>
</dbReference>
<evidence type="ECO:0000256" key="4">
    <source>
        <dbReference type="ARBA" id="ARBA00022692"/>
    </source>
</evidence>
<feature type="transmembrane region" description="Helical" evidence="8">
    <location>
        <begin position="123"/>
        <end position="144"/>
    </location>
</feature>
<evidence type="ECO:0000256" key="1">
    <source>
        <dbReference type="ARBA" id="ARBA00004141"/>
    </source>
</evidence>
<keyword evidence="4 8" id="KW-0812">Transmembrane</keyword>
<keyword evidence="10" id="KW-1185">Reference proteome</keyword>
<comment type="similarity">
    <text evidence="2">Belongs to the CcmB/CycW/HelB family.</text>
</comment>
<gene>
    <name evidence="9" type="ORF">C7460_103225</name>
</gene>
<feature type="transmembrane region" description="Helical" evidence="8">
    <location>
        <begin position="94"/>
        <end position="117"/>
    </location>
</feature>
<organism evidence="9 10">
    <name type="scientific">Marinoscillum furvescens DSM 4134</name>
    <dbReference type="NCBI Taxonomy" id="1122208"/>
    <lineage>
        <taxon>Bacteria</taxon>
        <taxon>Pseudomonadati</taxon>
        <taxon>Bacteroidota</taxon>
        <taxon>Cytophagia</taxon>
        <taxon>Cytophagales</taxon>
        <taxon>Reichenbachiellaceae</taxon>
        <taxon>Marinoscillum</taxon>
    </lineage>
</organism>
<comment type="subcellular location">
    <subcellularLocation>
        <location evidence="1">Membrane</location>
        <topology evidence="1">Multi-pass membrane protein</topology>
    </subcellularLocation>
</comment>
<sequence length="217" mass="24423">MIEQLRWLVYKDWQIDWRTRYPLAGIVLYIASLIITSFLSFSGFISPEVWNALFWVILLFVSINAVAKSFSQEDDRTLYYFYAIKPERIIVAKFIYYCIYQLILVAIAMLFYALFLGFPVRTIGAFLVNLAVGSIGLSAAFTMVSSISSKTNNNAVMMAILGFPVIIPILILAISNSQILVLGGAWSDITGNLITLLSVNVIIIALAYILFPYTWKS</sequence>
<feature type="transmembrane region" description="Helical" evidence="8">
    <location>
        <begin position="156"/>
        <end position="174"/>
    </location>
</feature>